<dbReference type="EMBL" id="JAHHDY010000018">
    <property type="protein sequence ID" value="MBT3143106.1"/>
    <property type="molecule type" value="Genomic_DNA"/>
</dbReference>
<feature type="transmembrane region" description="Helical" evidence="1">
    <location>
        <begin position="115"/>
        <end position="137"/>
    </location>
</feature>
<feature type="transmembrane region" description="Helical" evidence="1">
    <location>
        <begin position="211"/>
        <end position="228"/>
    </location>
</feature>
<feature type="transmembrane region" description="Helical" evidence="1">
    <location>
        <begin position="55"/>
        <end position="75"/>
    </location>
</feature>
<reference evidence="2 3" key="1">
    <citation type="submission" date="2021-05" db="EMBL/GenBank/DDBJ databases">
        <title>Draft genomes of marine bacteria isolated from model chitin particles.</title>
        <authorList>
            <person name="Datta M.S."/>
            <person name="Schwartzman J.A."/>
            <person name="Cordero O."/>
        </authorList>
    </citation>
    <scope>NUCLEOTIDE SEQUENCE [LARGE SCALE GENOMIC DNA]</scope>
    <source>
        <strain evidence="2 3">4E07</strain>
    </source>
</reference>
<feature type="transmembrane region" description="Helical" evidence="1">
    <location>
        <begin position="309"/>
        <end position="329"/>
    </location>
</feature>
<keyword evidence="3" id="KW-1185">Reference proteome</keyword>
<keyword evidence="1" id="KW-0472">Membrane</keyword>
<comment type="caution">
    <text evidence="2">The sequence shown here is derived from an EMBL/GenBank/DDBJ whole genome shotgun (WGS) entry which is preliminary data.</text>
</comment>
<proteinExistence type="predicted"/>
<dbReference type="Pfam" id="PF06772">
    <property type="entry name" value="LtrA"/>
    <property type="match status" value="1"/>
</dbReference>
<protein>
    <submittedName>
        <fullName evidence="2">Low temperature requirement protein A</fullName>
    </submittedName>
</protein>
<feature type="transmembrane region" description="Helical" evidence="1">
    <location>
        <begin position="21"/>
        <end position="43"/>
    </location>
</feature>
<name>A0ABS5WVD4_9RHOB</name>
<dbReference type="PANTHER" id="PTHR36840:SF1">
    <property type="entry name" value="BLL5714 PROTEIN"/>
    <property type="match status" value="1"/>
</dbReference>
<evidence type="ECO:0000313" key="3">
    <source>
        <dbReference type="Proteomes" id="UP000763802"/>
    </source>
</evidence>
<sequence length="383" mass="42137">MLKQKSFHLPPRDRAEEHRAATPLELMFDLASVIAIAAAAAGLHHAVAHSHFAEGVMGFFFSFFMIWLAWMNYTWSASAFDNGSRWFQIMSMVIMFGSLVLAAGTPAVFAGEALYLALVGFVIMRLGLVALWLSAAFGNVDHRSMSLRYAAGIGMMQIYWILIILLLPAASTAITWAFLIGFAGELAIPAFAERDIRTPWHRHHIVERYGLMNIIVLGECFLAVVMAINSDGDWPSLQTLQIGILAAVITFLMWALYFNGDEHLGRDELSHVMMWAYGHFAVFGAAAAAGAGFAVMIDYADNHADLSETAASLSVAIPVAIYVLSVWVVRDRFWLKGIAQFLMPTCAILVLLAGAFFSEHSLILIAIVLIGALILRPTLRQQK</sequence>
<dbReference type="PANTHER" id="PTHR36840">
    <property type="entry name" value="BLL5714 PROTEIN"/>
    <property type="match status" value="1"/>
</dbReference>
<feature type="transmembrane region" description="Helical" evidence="1">
    <location>
        <begin position="87"/>
        <end position="109"/>
    </location>
</feature>
<keyword evidence="1" id="KW-0812">Transmembrane</keyword>
<feature type="transmembrane region" description="Helical" evidence="1">
    <location>
        <begin position="272"/>
        <end position="297"/>
    </location>
</feature>
<feature type="transmembrane region" description="Helical" evidence="1">
    <location>
        <begin position="240"/>
        <end position="260"/>
    </location>
</feature>
<dbReference type="Proteomes" id="UP000763802">
    <property type="component" value="Unassembled WGS sequence"/>
</dbReference>
<evidence type="ECO:0000256" key="1">
    <source>
        <dbReference type="SAM" id="Phobius"/>
    </source>
</evidence>
<dbReference type="RefSeq" id="WP_215194167.1">
    <property type="nucleotide sequence ID" value="NZ_JAHHDY010000018.1"/>
</dbReference>
<feature type="transmembrane region" description="Helical" evidence="1">
    <location>
        <begin position="341"/>
        <end position="357"/>
    </location>
</feature>
<accession>A0ABS5WVD4</accession>
<keyword evidence="1" id="KW-1133">Transmembrane helix</keyword>
<gene>
    <name evidence="2" type="ORF">KL867_18725</name>
</gene>
<organism evidence="2 3">
    <name type="scientific">Falsiruegeria litorea</name>
    <dbReference type="NCBI Taxonomy" id="1280831"/>
    <lineage>
        <taxon>Bacteria</taxon>
        <taxon>Pseudomonadati</taxon>
        <taxon>Pseudomonadota</taxon>
        <taxon>Alphaproteobacteria</taxon>
        <taxon>Rhodobacterales</taxon>
        <taxon>Roseobacteraceae</taxon>
        <taxon>Falsiruegeria</taxon>
    </lineage>
</organism>
<evidence type="ECO:0000313" key="2">
    <source>
        <dbReference type="EMBL" id="MBT3143106.1"/>
    </source>
</evidence>
<feature type="transmembrane region" description="Helical" evidence="1">
    <location>
        <begin position="363"/>
        <end position="379"/>
    </location>
</feature>
<dbReference type="InterPro" id="IPR010640">
    <property type="entry name" value="Low_temperature_requirement_A"/>
</dbReference>